<dbReference type="PANTHER" id="PTHR35401">
    <property type="entry name" value="COPG FAMILY HELIX-TURN-HELIX PROTEIN-RELATED-RELATED"/>
    <property type="match status" value="1"/>
</dbReference>
<dbReference type="InterPro" id="IPR010985">
    <property type="entry name" value="Ribbon_hlx_hlx"/>
</dbReference>
<proteinExistence type="inferred from homology"/>
<comment type="similarity">
    <text evidence="2">Belongs to the TacA antitoxin family.</text>
</comment>
<sequence>MTAPLKDRRIELRVTAAQKAAIEEAASLQGRSVTDFSADALMARADEVIQRDRQLRVDAIRFDAFIEVLDRPAQSLDGLRELLTRKSLFVD</sequence>
<dbReference type="Pfam" id="PF08681">
    <property type="entry name" value="TacA1"/>
    <property type="match status" value="1"/>
</dbReference>
<evidence type="ECO:0000313" key="4">
    <source>
        <dbReference type="Proteomes" id="UP000033640"/>
    </source>
</evidence>
<name>A0A0F0LCS8_9MICO</name>
<evidence type="ECO:0008006" key="5">
    <source>
        <dbReference type="Google" id="ProtNLM"/>
    </source>
</evidence>
<dbReference type="Proteomes" id="UP000033640">
    <property type="component" value="Unassembled WGS sequence"/>
</dbReference>
<dbReference type="AlphaFoldDB" id="A0A0F0LCS8"/>
<protein>
    <recommendedName>
        <fullName evidence="5">DUF1778 domain-containing protein</fullName>
    </recommendedName>
</protein>
<dbReference type="Gene3D" id="1.20.5.780">
    <property type="entry name" value="Single helix bin"/>
    <property type="match status" value="1"/>
</dbReference>
<dbReference type="InterPro" id="IPR014795">
    <property type="entry name" value="TacA_1-like"/>
</dbReference>
<keyword evidence="1" id="KW-1277">Toxin-antitoxin system</keyword>
<dbReference type="EMBL" id="JYIW01000019">
    <property type="protein sequence ID" value="KJL30484.1"/>
    <property type="molecule type" value="Genomic_DNA"/>
</dbReference>
<dbReference type="GO" id="GO:0006355">
    <property type="term" value="P:regulation of DNA-templated transcription"/>
    <property type="evidence" value="ECO:0007669"/>
    <property type="project" value="InterPro"/>
</dbReference>
<reference evidence="3 4" key="1">
    <citation type="submission" date="2015-02" db="EMBL/GenBank/DDBJ databases">
        <title>Draft genome sequences of ten Microbacterium spp. with emphasis on heavy metal contaminated environments.</title>
        <authorList>
            <person name="Corretto E."/>
        </authorList>
    </citation>
    <scope>NUCLEOTIDE SEQUENCE [LARGE SCALE GENOMIC DNA]</scope>
    <source>
        <strain evidence="3 4">BEL4b</strain>
    </source>
</reference>
<organism evidence="3 4">
    <name type="scientific">Microbacterium oxydans</name>
    <dbReference type="NCBI Taxonomy" id="82380"/>
    <lineage>
        <taxon>Bacteria</taxon>
        <taxon>Bacillati</taxon>
        <taxon>Actinomycetota</taxon>
        <taxon>Actinomycetes</taxon>
        <taxon>Micrococcales</taxon>
        <taxon>Microbacteriaceae</taxon>
        <taxon>Microbacterium</taxon>
    </lineage>
</organism>
<dbReference type="OrthoDB" id="573898at2"/>
<dbReference type="PATRIC" id="fig|82380.11.peg.899"/>
<evidence type="ECO:0000256" key="1">
    <source>
        <dbReference type="ARBA" id="ARBA00022649"/>
    </source>
</evidence>
<gene>
    <name evidence="3" type="ORF">RS83_00870</name>
</gene>
<dbReference type="RefSeq" id="WP_045278290.1">
    <property type="nucleotide sequence ID" value="NZ_CAKKLT010000083.1"/>
</dbReference>
<accession>A0A0F0LCS8</accession>
<evidence type="ECO:0000313" key="3">
    <source>
        <dbReference type="EMBL" id="KJL30484.1"/>
    </source>
</evidence>
<evidence type="ECO:0000256" key="2">
    <source>
        <dbReference type="ARBA" id="ARBA00049988"/>
    </source>
</evidence>
<dbReference type="SUPFAM" id="SSF47598">
    <property type="entry name" value="Ribbon-helix-helix"/>
    <property type="match status" value="1"/>
</dbReference>
<comment type="caution">
    <text evidence="3">The sequence shown here is derived from an EMBL/GenBank/DDBJ whole genome shotgun (WGS) entry which is preliminary data.</text>
</comment>